<organism evidence="4 5">
    <name type="scientific">Parabacteroides goldsteinii DSM 19448 = WAL 12034</name>
    <dbReference type="NCBI Taxonomy" id="927665"/>
    <lineage>
        <taxon>Bacteria</taxon>
        <taxon>Pseudomonadati</taxon>
        <taxon>Bacteroidota</taxon>
        <taxon>Bacteroidia</taxon>
        <taxon>Bacteroidales</taxon>
        <taxon>Tannerellaceae</taxon>
        <taxon>Parabacteroides</taxon>
    </lineage>
</organism>
<dbReference type="Proteomes" id="UP000033047">
    <property type="component" value="Unassembled WGS sequence"/>
</dbReference>
<evidence type="ECO:0000259" key="2">
    <source>
        <dbReference type="Pfam" id="PF01074"/>
    </source>
</evidence>
<name>A0A0F5JP20_9BACT</name>
<comment type="caution">
    <text evidence="4">The sequence shown here is derived from an EMBL/GenBank/DDBJ whole genome shotgun (WGS) entry which is preliminary data.</text>
</comment>
<feature type="domain" description="Glycosyl hydrolase family 38 C-terminal" evidence="3">
    <location>
        <begin position="526"/>
        <end position="665"/>
    </location>
</feature>
<dbReference type="Gene3D" id="3.20.110.10">
    <property type="entry name" value="Glycoside hydrolase 38, N terminal domain"/>
    <property type="match status" value="1"/>
</dbReference>
<dbReference type="AlphaFoldDB" id="A0A0F5JP20"/>
<evidence type="ECO:0000259" key="3">
    <source>
        <dbReference type="Pfam" id="PF07748"/>
    </source>
</evidence>
<reference evidence="4 5" key="1">
    <citation type="submission" date="2013-04" db="EMBL/GenBank/DDBJ databases">
        <title>The Genome Sequence of Parabacteroides goldsteinii DSM 19448.</title>
        <authorList>
            <consortium name="The Broad Institute Genomics Platform"/>
            <person name="Earl A."/>
            <person name="Ward D."/>
            <person name="Feldgarden M."/>
            <person name="Gevers D."/>
            <person name="Martens E."/>
            <person name="Sakamoto M."/>
            <person name="Benno Y."/>
            <person name="Song Y."/>
            <person name="Liu C."/>
            <person name="Lee J."/>
            <person name="Bolanos M."/>
            <person name="Vaisanen M.L."/>
            <person name="Finegold S.M."/>
            <person name="Walker B."/>
            <person name="Young S."/>
            <person name="Zeng Q."/>
            <person name="Gargeya S."/>
            <person name="Fitzgerald M."/>
            <person name="Haas B."/>
            <person name="Abouelleil A."/>
            <person name="Allen A.W."/>
            <person name="Alvarado L."/>
            <person name="Arachchi H.M."/>
            <person name="Berlin A.M."/>
            <person name="Chapman S.B."/>
            <person name="Gainer-Dewar J."/>
            <person name="Goldberg J."/>
            <person name="Griggs A."/>
            <person name="Gujja S."/>
            <person name="Hansen M."/>
            <person name="Howarth C."/>
            <person name="Imamovic A."/>
            <person name="Ireland A."/>
            <person name="Larimer J."/>
            <person name="McCowan C."/>
            <person name="Murphy C."/>
            <person name="Pearson M."/>
            <person name="Poon T.W."/>
            <person name="Priest M."/>
            <person name="Roberts A."/>
            <person name="Saif S."/>
            <person name="Shea T."/>
            <person name="Sisk P."/>
            <person name="Sykes S."/>
            <person name="Wortman J."/>
            <person name="Nusbaum C."/>
            <person name="Birren B."/>
        </authorList>
    </citation>
    <scope>NUCLEOTIDE SEQUENCE [LARGE SCALE GENOMIC DNA]</scope>
    <source>
        <strain evidence="4 5">DSM 19448</strain>
    </source>
</reference>
<protein>
    <recommendedName>
        <fullName evidence="6">Glycoside hydrolase family 38 N-terminal domain-containing protein</fullName>
    </recommendedName>
</protein>
<dbReference type="GO" id="GO:0030246">
    <property type="term" value="F:carbohydrate binding"/>
    <property type="evidence" value="ECO:0007669"/>
    <property type="project" value="InterPro"/>
</dbReference>
<dbReference type="InterPro" id="IPR011013">
    <property type="entry name" value="Gal_mutarotase_sf_dom"/>
</dbReference>
<dbReference type="STRING" id="927665.HMPREF1535_00716"/>
<dbReference type="GO" id="GO:0006013">
    <property type="term" value="P:mannose metabolic process"/>
    <property type="evidence" value="ECO:0007669"/>
    <property type="project" value="InterPro"/>
</dbReference>
<evidence type="ECO:0000256" key="1">
    <source>
        <dbReference type="SAM" id="SignalP"/>
    </source>
</evidence>
<sequence length="911" mass="103533">MKILKLSVAFLSLLFLPSGQLYAQADNYEKHKNDDVSQISNREMTFYLVFKSHFDIGYSALARDVVHEYRTSMIDKAMDVMDKNADKMKDMQFAWTVPGWPLEQMLWDRQTPERRLRIERALKNGNLVTHALPYTTHTGTLELEDLVRGLGYSSSLARTYGLPLPTDGKMTDVPGHTWVLPTILHHAGIKFFHFGSNPTNRVVKVPTLFWWEGPDGSRVLTMFSEGYGGGMFPPEGWKLKSWLTFVHAGDNAGPPTAEEVEKVITHIKEKYPNAKIRIGKMSDFAEAVFAENPELPVVRGDMSDSWVHGVMSNPQATRTARRVRPLMPLLETLHTQEKEWGIMPYEIDEDLAYIYDKSLMYGEHTWGLANQHFVPGLTGKDWYKMYVTGLDPAYARMKESWKEHIGYIEDAEQALRPELENELATLAENVAREGFRFVVYNPLPWERGGMVNFVLPSQGSIKEAYVKEVGTGRIYDLKVYGADSKRLGTFFAEDIPANGYKTYILTDESPAQVENSLKGEEQGNYIENKWYKVSFDKKKGCIRSIWDKTNKRELVDDQSENGFGSYVYERYDKEQSYRYLKEYIYDKYKNSHYQITGKSTYLDERTKGIHESPRNMEFHVENHKSSIRGVLTPSAFVGEEKHTAGLTVTLYENMPCIDVKLSVINKPATEEPEAGWIALPFKTKSPEYRVGRIGSVIDPAKDLIEGSQFNYIWSNSGIMIKDKEYSVGVCPIDAPAFVLGDLDFMHYADTYENPRSHVYFNLFNNRWNTNFASFWNGNLTTEVRLWVNPKNADDESGLITPAWETRLPLQIGIATCPAGKLPVMNEGVKISRKGVLLTAYGNNPDGGGKLLRVWEQSGESGLCEISLPVKRDGVAQPVNLRGVPNGNPVKIQNGVFKIELGKFEPASYLIY</sequence>
<dbReference type="CDD" id="cd10791">
    <property type="entry name" value="GH38N_AMII_like_1"/>
    <property type="match status" value="1"/>
</dbReference>
<dbReference type="HOGENOM" id="CLU_020889_0_0_10"/>
<dbReference type="PANTHER" id="PTHR46017:SF1">
    <property type="entry name" value="ALPHA-MANNOSIDASE 2C1"/>
    <property type="match status" value="1"/>
</dbReference>
<evidence type="ECO:0000313" key="5">
    <source>
        <dbReference type="Proteomes" id="UP000033047"/>
    </source>
</evidence>
<dbReference type="InterPro" id="IPR011330">
    <property type="entry name" value="Glyco_hydro/deAcase_b/a-brl"/>
</dbReference>
<dbReference type="RefSeq" id="WP_046145318.1">
    <property type="nucleotide sequence ID" value="NZ_KQ033912.1"/>
</dbReference>
<dbReference type="InterPro" id="IPR027291">
    <property type="entry name" value="Glyco_hydro_38_N_sf"/>
</dbReference>
<dbReference type="Pfam" id="PF01074">
    <property type="entry name" value="Glyco_hydro_38N"/>
    <property type="match status" value="1"/>
</dbReference>
<keyword evidence="1" id="KW-0732">Signal</keyword>
<dbReference type="SUPFAM" id="SSF74650">
    <property type="entry name" value="Galactose mutarotase-like"/>
    <property type="match status" value="1"/>
</dbReference>
<dbReference type="InterPro" id="IPR000602">
    <property type="entry name" value="Glyco_hydro_38_N"/>
</dbReference>
<dbReference type="SUPFAM" id="SSF88713">
    <property type="entry name" value="Glycoside hydrolase/deacetylase"/>
    <property type="match status" value="1"/>
</dbReference>
<dbReference type="PATRIC" id="fig|927665.4.peg.725"/>
<dbReference type="PANTHER" id="PTHR46017">
    <property type="entry name" value="ALPHA-MANNOSIDASE 2C1"/>
    <property type="match status" value="1"/>
</dbReference>
<feature type="domain" description="Glycoside hydrolase family 38 N-terminal" evidence="2">
    <location>
        <begin position="47"/>
        <end position="268"/>
    </location>
</feature>
<evidence type="ECO:0000313" key="4">
    <source>
        <dbReference type="EMBL" id="KKB59157.1"/>
    </source>
</evidence>
<gene>
    <name evidence="4" type="ORF">HMPREF1535_00716</name>
</gene>
<feature type="signal peptide" evidence="1">
    <location>
        <begin position="1"/>
        <end position="23"/>
    </location>
</feature>
<dbReference type="Pfam" id="PF07748">
    <property type="entry name" value="Glyco_hydro_38C"/>
    <property type="match status" value="1"/>
</dbReference>
<dbReference type="GO" id="GO:0004559">
    <property type="term" value="F:alpha-mannosidase activity"/>
    <property type="evidence" value="ECO:0007669"/>
    <property type="project" value="InterPro"/>
</dbReference>
<evidence type="ECO:0008006" key="6">
    <source>
        <dbReference type="Google" id="ProtNLM"/>
    </source>
</evidence>
<dbReference type="EMBL" id="AQHV01000003">
    <property type="protein sequence ID" value="KKB59157.1"/>
    <property type="molecule type" value="Genomic_DNA"/>
</dbReference>
<dbReference type="InterPro" id="IPR011682">
    <property type="entry name" value="Glyco_hydro_38_C"/>
</dbReference>
<dbReference type="Gene3D" id="2.70.98.30">
    <property type="entry name" value="Golgi alpha-mannosidase II, domain 4"/>
    <property type="match status" value="1"/>
</dbReference>
<accession>A0A0F5JP20</accession>
<proteinExistence type="predicted"/>
<dbReference type="GO" id="GO:0009313">
    <property type="term" value="P:oligosaccharide catabolic process"/>
    <property type="evidence" value="ECO:0007669"/>
    <property type="project" value="TreeGrafter"/>
</dbReference>
<feature type="chain" id="PRO_5002489829" description="Glycoside hydrolase family 38 N-terminal domain-containing protein" evidence="1">
    <location>
        <begin position="24"/>
        <end position="911"/>
    </location>
</feature>